<dbReference type="Gene3D" id="1.20.144.10">
    <property type="entry name" value="Phosphatidic acid phosphatase type 2/haloperoxidase"/>
    <property type="match status" value="1"/>
</dbReference>
<keyword evidence="4" id="KW-0547">Nucleotide-binding</keyword>
<proteinExistence type="inferred from homology"/>
<dbReference type="Proteomes" id="UP001434337">
    <property type="component" value="Chromosome"/>
</dbReference>
<evidence type="ECO:0000313" key="11">
    <source>
        <dbReference type="EMBL" id="WZW98264.1"/>
    </source>
</evidence>
<keyword evidence="6" id="KW-0067">ATP-binding</keyword>
<dbReference type="Pfam" id="PF00781">
    <property type="entry name" value="DAGK_cat"/>
    <property type="match status" value="1"/>
</dbReference>
<keyword evidence="5 11" id="KW-0418">Kinase</keyword>
<sequence>MRAKIGPAHVFFLVTTALFILWTWLTLGTSALAGLDALSDGPGVDPASPWGQVLAAIAVVTVPVVQFVGLALLAFWASRRRLNNLAWAAGLAIPFTFGAYQGLKALFARPRPAGVPPLITAEGYSYPSAHMAALTVLCVMLVAGLILVRQRHLFIWLAAAGLTLLWWFIAYDRWALRAHHLTDIIGGGFLGGALASLALALAGVHVGKLPELTRAATKDDKPTRLAAVIYNPTKIPDPVVFRRHVQGECAERGWQVPLWLETEADNPGESATRRALRRKADLVMVAGGDGTVRAVCGAMSGSSTPVAILPAGTGNLLARNLHVPLDMADALTTAFDGTPRTIDLVEIKADDQAAEASAVMAGMGTDAAIMGDTNEDLKKVVGPAAYVVAAANALNRPPFDARLEADTKTPEQVTASMVLIANVGQIQGQLDVAPDASPDDGLLDILVATPQNVGEWAAMATSMLTKSDTRGVHRAQAKTLVIETSEPVAYQLDGDAVGECRRLEATIVPGAVRVMTPASTPRS</sequence>
<keyword evidence="9" id="KW-0472">Membrane</keyword>
<dbReference type="SMART" id="SM00014">
    <property type="entry name" value="acidPPc"/>
    <property type="match status" value="1"/>
</dbReference>
<dbReference type="Gene3D" id="3.40.50.10330">
    <property type="entry name" value="Probable inorganic polyphosphate/atp-NAD kinase, domain 1"/>
    <property type="match status" value="1"/>
</dbReference>
<evidence type="ECO:0000256" key="8">
    <source>
        <dbReference type="ARBA" id="ARBA00023264"/>
    </source>
</evidence>
<dbReference type="PROSITE" id="PS50146">
    <property type="entry name" value="DAGK"/>
    <property type="match status" value="1"/>
</dbReference>
<dbReference type="InterPro" id="IPR045540">
    <property type="entry name" value="YegS/DAGK_C"/>
</dbReference>
<dbReference type="Pfam" id="PF01569">
    <property type="entry name" value="PAP2"/>
    <property type="match status" value="1"/>
</dbReference>
<dbReference type="InterPro" id="IPR017438">
    <property type="entry name" value="ATP-NAD_kinase_N"/>
</dbReference>
<dbReference type="InterPro" id="IPR001206">
    <property type="entry name" value="Diacylglycerol_kinase_cat_dom"/>
</dbReference>
<dbReference type="SMART" id="SM00046">
    <property type="entry name" value="DAGKc"/>
    <property type="match status" value="1"/>
</dbReference>
<evidence type="ECO:0000313" key="12">
    <source>
        <dbReference type="Proteomes" id="UP001434337"/>
    </source>
</evidence>
<keyword evidence="7" id="KW-0443">Lipid metabolism</keyword>
<reference evidence="11 12" key="1">
    <citation type="journal article" date="2023" name="Environ Microbiome">
        <title>A coral-associated actinobacterium mitigates coral bleaching under heat stress.</title>
        <authorList>
            <person name="Li J."/>
            <person name="Zou Y."/>
            <person name="Li Q."/>
            <person name="Zhang J."/>
            <person name="Bourne D.G."/>
            <person name="Lyu Y."/>
            <person name="Liu C."/>
            <person name="Zhang S."/>
        </authorList>
    </citation>
    <scope>NUCLEOTIDE SEQUENCE [LARGE SCALE GENOMIC DNA]</scope>
    <source>
        <strain evidence="11 12">SCSIO 13291</strain>
    </source>
</reference>
<keyword evidence="9" id="KW-1133">Transmembrane helix</keyword>
<dbReference type="Gene3D" id="2.60.200.40">
    <property type="match status" value="1"/>
</dbReference>
<dbReference type="PANTHER" id="PTHR12358">
    <property type="entry name" value="SPHINGOSINE KINASE"/>
    <property type="match status" value="1"/>
</dbReference>
<keyword evidence="7" id="KW-0594">Phospholipid biosynthesis</keyword>
<keyword evidence="7" id="KW-0444">Lipid biosynthesis</keyword>
<gene>
    <name evidence="11" type="ORF">PCC79_15455</name>
</gene>
<feature type="domain" description="DAGKc" evidence="10">
    <location>
        <begin position="221"/>
        <end position="351"/>
    </location>
</feature>
<dbReference type="PANTHER" id="PTHR12358:SF54">
    <property type="entry name" value="SPHINGOSINE KINASE RELATED PROTEIN"/>
    <property type="match status" value="1"/>
</dbReference>
<evidence type="ECO:0000256" key="3">
    <source>
        <dbReference type="ARBA" id="ARBA00022679"/>
    </source>
</evidence>
<evidence type="ECO:0000256" key="9">
    <source>
        <dbReference type="SAM" id="Phobius"/>
    </source>
</evidence>
<dbReference type="InterPro" id="IPR016064">
    <property type="entry name" value="NAD/diacylglycerol_kinase_sf"/>
</dbReference>
<dbReference type="EMBL" id="CP115965">
    <property type="protein sequence ID" value="WZW98264.1"/>
    <property type="molecule type" value="Genomic_DNA"/>
</dbReference>
<evidence type="ECO:0000256" key="2">
    <source>
        <dbReference type="ARBA" id="ARBA00005983"/>
    </source>
</evidence>
<name>A0ABZ3C7T4_9ACTN</name>
<dbReference type="InterPro" id="IPR036938">
    <property type="entry name" value="PAP2/HPO_sf"/>
</dbReference>
<protein>
    <submittedName>
        <fullName evidence="11">Diacylglycerol kinase family protein</fullName>
    </submittedName>
</protein>
<comment type="similarity">
    <text evidence="2">Belongs to the diacylglycerol/lipid kinase family.</text>
</comment>
<feature type="transmembrane region" description="Helical" evidence="9">
    <location>
        <begin position="85"/>
        <end position="103"/>
    </location>
</feature>
<evidence type="ECO:0000256" key="5">
    <source>
        <dbReference type="ARBA" id="ARBA00022777"/>
    </source>
</evidence>
<evidence type="ECO:0000256" key="4">
    <source>
        <dbReference type="ARBA" id="ARBA00022741"/>
    </source>
</evidence>
<feature type="transmembrane region" description="Helical" evidence="9">
    <location>
        <begin position="123"/>
        <end position="146"/>
    </location>
</feature>
<dbReference type="InterPro" id="IPR000326">
    <property type="entry name" value="PAP2/HPO"/>
</dbReference>
<dbReference type="RefSeq" id="WP_342372358.1">
    <property type="nucleotide sequence ID" value="NZ_CP115965.1"/>
</dbReference>
<dbReference type="GO" id="GO:0016301">
    <property type="term" value="F:kinase activity"/>
    <property type="evidence" value="ECO:0007669"/>
    <property type="project" value="UniProtKB-KW"/>
</dbReference>
<comment type="cofactor">
    <cofactor evidence="1">
        <name>Mg(2+)</name>
        <dbReference type="ChEBI" id="CHEBI:18420"/>
    </cofactor>
</comment>
<accession>A0ABZ3C7T4</accession>
<keyword evidence="9" id="KW-0812">Transmembrane</keyword>
<keyword evidence="3" id="KW-0808">Transferase</keyword>
<feature type="transmembrane region" description="Helical" evidence="9">
    <location>
        <begin position="184"/>
        <end position="204"/>
    </location>
</feature>
<dbReference type="SUPFAM" id="SSF48317">
    <property type="entry name" value="Acid phosphatase/Vanadium-dependent haloperoxidase"/>
    <property type="match status" value="1"/>
</dbReference>
<keyword evidence="8" id="KW-1208">Phospholipid metabolism</keyword>
<dbReference type="Pfam" id="PF19279">
    <property type="entry name" value="YegS_C"/>
    <property type="match status" value="1"/>
</dbReference>
<dbReference type="SUPFAM" id="SSF111331">
    <property type="entry name" value="NAD kinase/diacylglycerol kinase-like"/>
    <property type="match status" value="1"/>
</dbReference>
<dbReference type="InterPro" id="IPR050187">
    <property type="entry name" value="Lipid_Phosphate_FormReg"/>
</dbReference>
<evidence type="ECO:0000256" key="1">
    <source>
        <dbReference type="ARBA" id="ARBA00001946"/>
    </source>
</evidence>
<evidence type="ECO:0000256" key="6">
    <source>
        <dbReference type="ARBA" id="ARBA00022840"/>
    </source>
</evidence>
<feature type="transmembrane region" description="Helical" evidence="9">
    <location>
        <begin position="49"/>
        <end position="73"/>
    </location>
</feature>
<feature type="transmembrane region" description="Helical" evidence="9">
    <location>
        <begin position="153"/>
        <end position="169"/>
    </location>
</feature>
<evidence type="ECO:0000259" key="10">
    <source>
        <dbReference type="PROSITE" id="PS50146"/>
    </source>
</evidence>
<organism evidence="11 12">
    <name type="scientific">Propioniciclava soli</name>
    <dbReference type="NCBI Taxonomy" id="2775081"/>
    <lineage>
        <taxon>Bacteria</taxon>
        <taxon>Bacillati</taxon>
        <taxon>Actinomycetota</taxon>
        <taxon>Actinomycetes</taxon>
        <taxon>Propionibacteriales</taxon>
        <taxon>Propionibacteriaceae</taxon>
        <taxon>Propioniciclava</taxon>
    </lineage>
</organism>
<keyword evidence="12" id="KW-1185">Reference proteome</keyword>
<evidence type="ECO:0000256" key="7">
    <source>
        <dbReference type="ARBA" id="ARBA00023209"/>
    </source>
</evidence>